<evidence type="ECO:0000256" key="9">
    <source>
        <dbReference type="ARBA" id="ARBA00022801"/>
    </source>
</evidence>
<organism evidence="21 22">
    <name type="scientific">Domibacillus aminovorans</name>
    <dbReference type="NCBI Taxonomy" id="29332"/>
    <lineage>
        <taxon>Bacteria</taxon>
        <taxon>Bacillati</taxon>
        <taxon>Bacillota</taxon>
        <taxon>Bacilli</taxon>
        <taxon>Bacillales</taxon>
        <taxon>Bacillaceae</taxon>
        <taxon>Domibacillus</taxon>
    </lineage>
</organism>
<evidence type="ECO:0000256" key="16">
    <source>
        <dbReference type="ARBA" id="ARBA00034000"/>
    </source>
</evidence>
<evidence type="ECO:0000256" key="17">
    <source>
        <dbReference type="ARBA" id="ARBA00049902"/>
    </source>
</evidence>
<evidence type="ECO:0000256" key="7">
    <source>
        <dbReference type="ARBA" id="ARBA00022679"/>
    </source>
</evidence>
<dbReference type="PANTHER" id="PTHR32282">
    <property type="entry name" value="BINDING PROTEIN TRANSPEPTIDASE, PUTATIVE-RELATED"/>
    <property type="match status" value="1"/>
</dbReference>
<dbReference type="InterPro" id="IPR050396">
    <property type="entry name" value="Glycosyltr_51/Transpeptidase"/>
</dbReference>
<dbReference type="Gene3D" id="1.10.3810.10">
    <property type="entry name" value="Biosynthetic peptidoglycan transglycosylase-like"/>
    <property type="match status" value="1"/>
</dbReference>
<comment type="similarity">
    <text evidence="2">In the N-terminal section; belongs to the glycosyltransferase 51 family.</text>
</comment>
<keyword evidence="14" id="KW-0511">Multifunctional enzyme</keyword>
<keyword evidence="6" id="KW-0328">Glycosyltransferase</keyword>
<keyword evidence="3" id="KW-1003">Cell membrane</keyword>
<evidence type="ECO:0000256" key="5">
    <source>
        <dbReference type="ARBA" id="ARBA00022670"/>
    </source>
</evidence>
<accession>A0A177LDE5</accession>
<dbReference type="FunFam" id="1.10.3810.10:FF:000001">
    <property type="entry name" value="Penicillin-binding protein 1A"/>
    <property type="match status" value="1"/>
</dbReference>
<dbReference type="GO" id="GO:0008658">
    <property type="term" value="F:penicillin binding"/>
    <property type="evidence" value="ECO:0007669"/>
    <property type="project" value="InterPro"/>
</dbReference>
<evidence type="ECO:0000313" key="21">
    <source>
        <dbReference type="EMBL" id="OAH63357.1"/>
    </source>
</evidence>
<dbReference type="Gene3D" id="6.20.370.110">
    <property type="match status" value="1"/>
</dbReference>
<dbReference type="EMBL" id="LQWY01000001">
    <property type="protein sequence ID" value="OAH63357.1"/>
    <property type="molecule type" value="Genomic_DNA"/>
</dbReference>
<dbReference type="Pfam" id="PF00912">
    <property type="entry name" value="Transgly"/>
    <property type="match status" value="1"/>
</dbReference>
<keyword evidence="7" id="KW-0808">Transferase</keyword>
<keyword evidence="5" id="KW-0645">Protease</keyword>
<feature type="domain" description="Glycosyl transferase family 51" evidence="20">
    <location>
        <begin position="66"/>
        <end position="237"/>
    </location>
</feature>
<evidence type="ECO:0000256" key="18">
    <source>
        <dbReference type="SAM" id="Phobius"/>
    </source>
</evidence>
<dbReference type="NCBIfam" id="TIGR02074">
    <property type="entry name" value="PBP_1a_fam"/>
    <property type="match status" value="1"/>
</dbReference>
<evidence type="ECO:0000259" key="19">
    <source>
        <dbReference type="Pfam" id="PF00905"/>
    </source>
</evidence>
<name>A0A177LDE5_9BACI</name>
<comment type="similarity">
    <text evidence="1">In the C-terminal section; belongs to the transpeptidase family.</text>
</comment>
<keyword evidence="15" id="KW-0961">Cell wall biogenesis/degradation</keyword>
<reference evidence="21 22" key="1">
    <citation type="submission" date="2016-01" db="EMBL/GenBank/DDBJ databases">
        <title>Investigation of taxonomic status of Bacillus aminovorans.</title>
        <authorList>
            <person name="Verma A."/>
            <person name="Pal Y."/>
            <person name="Krishnamurthi S."/>
        </authorList>
    </citation>
    <scope>NUCLEOTIDE SEQUENCE [LARGE SCALE GENOMIC DNA]</scope>
    <source>
        <strain evidence="21 22">DSM 1314</strain>
    </source>
</reference>
<comment type="catalytic activity">
    <reaction evidence="17">
        <text>[GlcNAc-(1-&gt;4)-Mur2Ac(oyl-L-Ala-gamma-D-Glu-L-Lys-D-Ala-D-Ala)](n)-di-trans,octa-cis-undecaprenyl diphosphate + beta-D-GlcNAc-(1-&gt;4)-Mur2Ac(oyl-L-Ala-gamma-D-Glu-L-Lys-D-Ala-D-Ala)-di-trans,octa-cis-undecaprenyl diphosphate = [GlcNAc-(1-&gt;4)-Mur2Ac(oyl-L-Ala-gamma-D-Glu-L-Lys-D-Ala-D-Ala)](n+1)-di-trans,octa-cis-undecaprenyl diphosphate + di-trans,octa-cis-undecaprenyl diphosphate + H(+)</text>
        <dbReference type="Rhea" id="RHEA:23708"/>
        <dbReference type="Rhea" id="RHEA-COMP:9602"/>
        <dbReference type="Rhea" id="RHEA-COMP:9603"/>
        <dbReference type="ChEBI" id="CHEBI:15378"/>
        <dbReference type="ChEBI" id="CHEBI:58405"/>
        <dbReference type="ChEBI" id="CHEBI:60033"/>
        <dbReference type="ChEBI" id="CHEBI:78435"/>
        <dbReference type="EC" id="2.4.99.28"/>
    </reaction>
</comment>
<dbReference type="STRING" id="29332.AWH48_15160"/>
<keyword evidence="9" id="KW-0378">Hydrolase</keyword>
<evidence type="ECO:0000256" key="13">
    <source>
        <dbReference type="ARBA" id="ARBA00023136"/>
    </source>
</evidence>
<evidence type="ECO:0000256" key="6">
    <source>
        <dbReference type="ARBA" id="ARBA00022676"/>
    </source>
</evidence>
<dbReference type="SUPFAM" id="SSF53955">
    <property type="entry name" value="Lysozyme-like"/>
    <property type="match status" value="1"/>
</dbReference>
<dbReference type="GO" id="GO:0009252">
    <property type="term" value="P:peptidoglycan biosynthetic process"/>
    <property type="evidence" value="ECO:0007669"/>
    <property type="project" value="UniProtKB-KW"/>
</dbReference>
<dbReference type="GO" id="GO:0006508">
    <property type="term" value="P:proteolysis"/>
    <property type="evidence" value="ECO:0007669"/>
    <property type="project" value="UniProtKB-KW"/>
</dbReference>
<dbReference type="InterPro" id="IPR001460">
    <property type="entry name" value="PCN-bd_Tpept"/>
</dbReference>
<dbReference type="InterPro" id="IPR023346">
    <property type="entry name" value="Lysozyme-like_dom_sf"/>
</dbReference>
<comment type="caution">
    <text evidence="21">The sequence shown here is derived from an EMBL/GenBank/DDBJ whole genome shotgun (WGS) entry which is preliminary data.</text>
</comment>
<dbReference type="InterPro" id="IPR001264">
    <property type="entry name" value="Glyco_trans_51"/>
</dbReference>
<dbReference type="GO" id="GO:0008955">
    <property type="term" value="F:peptidoglycan glycosyltransferase activity"/>
    <property type="evidence" value="ECO:0007669"/>
    <property type="project" value="UniProtKB-EC"/>
</dbReference>
<dbReference type="InterPro" id="IPR012338">
    <property type="entry name" value="Beta-lactam/transpept-like"/>
</dbReference>
<evidence type="ECO:0000313" key="22">
    <source>
        <dbReference type="Proteomes" id="UP000076935"/>
    </source>
</evidence>
<evidence type="ECO:0000256" key="3">
    <source>
        <dbReference type="ARBA" id="ARBA00022475"/>
    </source>
</evidence>
<feature type="transmembrane region" description="Helical" evidence="18">
    <location>
        <begin position="20"/>
        <end position="40"/>
    </location>
</feature>
<dbReference type="GO" id="GO:0009002">
    <property type="term" value="F:serine-type D-Ala-D-Ala carboxypeptidase activity"/>
    <property type="evidence" value="ECO:0007669"/>
    <property type="project" value="UniProtKB-EC"/>
</dbReference>
<evidence type="ECO:0000256" key="15">
    <source>
        <dbReference type="ARBA" id="ARBA00023316"/>
    </source>
</evidence>
<protein>
    <submittedName>
        <fullName evidence="21">Penicillin-binding protein</fullName>
    </submittedName>
</protein>
<dbReference type="Gene3D" id="3.40.710.10">
    <property type="entry name" value="DD-peptidase/beta-lactamase superfamily"/>
    <property type="match status" value="1"/>
</dbReference>
<evidence type="ECO:0000256" key="4">
    <source>
        <dbReference type="ARBA" id="ARBA00022645"/>
    </source>
</evidence>
<keyword evidence="8 18" id="KW-0812">Transmembrane</keyword>
<dbReference type="GO" id="GO:0071555">
    <property type="term" value="P:cell wall organization"/>
    <property type="evidence" value="ECO:0007669"/>
    <property type="project" value="UniProtKB-KW"/>
</dbReference>
<dbReference type="InterPro" id="IPR036950">
    <property type="entry name" value="PBP_transglycosylase"/>
</dbReference>
<dbReference type="Pfam" id="PF00905">
    <property type="entry name" value="Transpeptidase"/>
    <property type="match status" value="1"/>
</dbReference>
<comment type="catalytic activity">
    <reaction evidence="16">
        <text>Preferential cleavage: (Ac)2-L-Lys-D-Ala-|-D-Ala. Also transpeptidation of peptidyl-alanyl moieties that are N-acyl substituents of D-alanine.</text>
        <dbReference type="EC" id="3.4.16.4"/>
    </reaction>
</comment>
<keyword evidence="22" id="KW-1185">Reference proteome</keyword>
<proteinExistence type="inferred from homology"/>
<keyword evidence="4" id="KW-0121">Carboxypeptidase</keyword>
<evidence type="ECO:0000259" key="20">
    <source>
        <dbReference type="Pfam" id="PF00912"/>
    </source>
</evidence>
<evidence type="ECO:0000256" key="8">
    <source>
        <dbReference type="ARBA" id="ARBA00022692"/>
    </source>
</evidence>
<gene>
    <name evidence="21" type="ORF">AWH49_00440</name>
</gene>
<dbReference type="GO" id="GO:0030288">
    <property type="term" value="C:outer membrane-bounded periplasmic space"/>
    <property type="evidence" value="ECO:0007669"/>
    <property type="project" value="TreeGrafter"/>
</dbReference>
<keyword evidence="10" id="KW-0133">Cell shape</keyword>
<dbReference type="PANTHER" id="PTHR32282:SF32">
    <property type="entry name" value="PENICILLIN-BINDING PROTEIN 2A"/>
    <property type="match status" value="1"/>
</dbReference>
<evidence type="ECO:0000256" key="1">
    <source>
        <dbReference type="ARBA" id="ARBA00007090"/>
    </source>
</evidence>
<keyword evidence="11" id="KW-0573">Peptidoglycan synthesis</keyword>
<evidence type="ECO:0000256" key="10">
    <source>
        <dbReference type="ARBA" id="ARBA00022960"/>
    </source>
</evidence>
<evidence type="ECO:0000256" key="11">
    <source>
        <dbReference type="ARBA" id="ARBA00022984"/>
    </source>
</evidence>
<feature type="domain" description="Penicillin-binding protein transpeptidase" evidence="19">
    <location>
        <begin position="333"/>
        <end position="612"/>
    </location>
</feature>
<evidence type="ECO:0000256" key="14">
    <source>
        <dbReference type="ARBA" id="ARBA00023268"/>
    </source>
</evidence>
<evidence type="ECO:0000256" key="2">
    <source>
        <dbReference type="ARBA" id="ARBA00007739"/>
    </source>
</evidence>
<dbReference type="AlphaFoldDB" id="A0A177LDE5"/>
<dbReference type="GO" id="GO:0008360">
    <property type="term" value="P:regulation of cell shape"/>
    <property type="evidence" value="ECO:0007669"/>
    <property type="project" value="UniProtKB-KW"/>
</dbReference>
<dbReference type="SUPFAM" id="SSF56601">
    <property type="entry name" value="beta-lactamase/transpeptidase-like"/>
    <property type="match status" value="1"/>
</dbReference>
<keyword evidence="12 18" id="KW-1133">Transmembrane helix</keyword>
<keyword evidence="13 18" id="KW-0472">Membrane</keyword>
<dbReference type="Proteomes" id="UP000076935">
    <property type="component" value="Unassembled WGS sequence"/>
</dbReference>
<sequence>MKVIKRFIKHIWHKFHMTQITILLSSIVLLVGLGFGFYFMKSADVETLKQGLSQSTIIYDRDGDKASKLSANRTDSVSIDKIPEHLQEAIVAVEDSRFYEHGGFDVKGIFRAAFTNVMAGSRVQGASTITQQLTKNALLSPEKTYRRKIEELFLAIEIEKVYKKEEILEMYLNTSYFGNGAWGVQNAAKKYFGKDVSDLTRAESSMLAGMVKAPSRYNPIDNMENALGRRKVVLNQMVKYGYITQQQADETADTSVVLKDTSGDPLKGKYAHFADAVINEAISRFGLTQDDLLTQGYNIYTTLDQNIQSGLEDVYENSSVFPQTVSGEDAQSATVLMDPKTGGVLAVVGRRGEHVFRGFSFATQMKKSPGSTIKPLVVYTPALEAGYKPTDMLKDEPMTFGEGAGGYSPSNFGGTYEGEVPMYRAVEKSLNIPTVWLLDQIGLTKGLNALHRFGFKTEDETLGIALGDIKPRVSPLQMAEAYTTFSNRGIRKESFFIQKIVGPEGDIKPKWETKEVKVTTKEVSDTMTSMLLGVVERGSGRKAQVDGIDIAGKTGSTQVPIEGITGTEDQWFVGYTPNLVGAVWVGVEEVSETNYLSGNSSDGAVPLFAEIVEEIMPDIGETSFDVDTIDQDAKTEEENWYDRFVDKLNEWF</sequence>
<evidence type="ECO:0000256" key="12">
    <source>
        <dbReference type="ARBA" id="ARBA00022989"/>
    </source>
</evidence>